<organism evidence="1">
    <name type="scientific">Cacopsylla melanoneura</name>
    <dbReference type="NCBI Taxonomy" id="428564"/>
    <lineage>
        <taxon>Eukaryota</taxon>
        <taxon>Metazoa</taxon>
        <taxon>Ecdysozoa</taxon>
        <taxon>Arthropoda</taxon>
        <taxon>Hexapoda</taxon>
        <taxon>Insecta</taxon>
        <taxon>Pterygota</taxon>
        <taxon>Neoptera</taxon>
        <taxon>Paraneoptera</taxon>
        <taxon>Hemiptera</taxon>
        <taxon>Sternorrhyncha</taxon>
        <taxon>Psylloidea</taxon>
        <taxon>Psyllidae</taxon>
        <taxon>Psyllinae</taxon>
        <taxon>Cacopsylla</taxon>
    </lineage>
</organism>
<dbReference type="EMBL" id="HBUF01538539">
    <property type="protein sequence ID" value="CAG6754171.1"/>
    <property type="molecule type" value="Transcribed_RNA"/>
</dbReference>
<evidence type="ECO:0000313" key="1">
    <source>
        <dbReference type="EMBL" id="CAG6754171.1"/>
    </source>
</evidence>
<name>A0A8D8ZW44_9HEMI</name>
<dbReference type="AlphaFoldDB" id="A0A8D8ZW44"/>
<protein>
    <submittedName>
        <fullName evidence="1">Uncharacterized protein</fullName>
    </submittedName>
</protein>
<reference evidence="1" key="1">
    <citation type="submission" date="2021-05" db="EMBL/GenBank/DDBJ databases">
        <authorList>
            <person name="Alioto T."/>
            <person name="Alioto T."/>
            <person name="Gomez Garrido J."/>
        </authorList>
    </citation>
    <scope>NUCLEOTIDE SEQUENCE</scope>
</reference>
<sequence>MVKYPQPPCIIIVYPFLFPLRIAVSRPRVVHSSITRDCHTVRLTITPNEDPCVPDVISQSQVVASPPCSASFIPNISCARSACDNSTRERSRNKMTNRTVTGASRSCLVKPQSIVDECFAKFFGYTTTHLARWLTPYPPDVMLYFSGQFQAACNDVSSSLGLRLGGENLVSILGLKIIRIIRYPDNPDN</sequence>
<proteinExistence type="predicted"/>
<accession>A0A8D8ZW44</accession>